<protein>
    <submittedName>
        <fullName evidence="2">Uncharacterized protein</fullName>
    </submittedName>
</protein>
<accession>A0A2J6T6J8</accession>
<reference evidence="2 3" key="1">
    <citation type="submission" date="2016-04" db="EMBL/GenBank/DDBJ databases">
        <title>A degradative enzymes factory behind the ericoid mycorrhizal symbiosis.</title>
        <authorList>
            <consortium name="DOE Joint Genome Institute"/>
            <person name="Martino E."/>
            <person name="Morin E."/>
            <person name="Grelet G."/>
            <person name="Kuo A."/>
            <person name="Kohler A."/>
            <person name="Daghino S."/>
            <person name="Barry K."/>
            <person name="Choi C."/>
            <person name="Cichocki N."/>
            <person name="Clum A."/>
            <person name="Copeland A."/>
            <person name="Hainaut M."/>
            <person name="Haridas S."/>
            <person name="Labutti K."/>
            <person name="Lindquist E."/>
            <person name="Lipzen A."/>
            <person name="Khouja H.-R."/>
            <person name="Murat C."/>
            <person name="Ohm R."/>
            <person name="Olson A."/>
            <person name="Spatafora J."/>
            <person name="Veneault-Fourrey C."/>
            <person name="Henrissat B."/>
            <person name="Grigoriev I."/>
            <person name="Martin F."/>
            <person name="Perotto S."/>
        </authorList>
    </citation>
    <scope>NUCLEOTIDE SEQUENCE [LARGE SCALE GENOMIC DNA]</scope>
    <source>
        <strain evidence="2 3">E</strain>
    </source>
</reference>
<dbReference type="RefSeq" id="XP_024735546.1">
    <property type="nucleotide sequence ID" value="XM_024874988.1"/>
</dbReference>
<dbReference type="Proteomes" id="UP000235371">
    <property type="component" value="Unassembled WGS sequence"/>
</dbReference>
<feature type="non-terminal residue" evidence="2">
    <location>
        <position position="1"/>
    </location>
</feature>
<keyword evidence="1" id="KW-0472">Membrane</keyword>
<dbReference type="OrthoDB" id="4485682at2759"/>
<feature type="transmembrane region" description="Helical" evidence="1">
    <location>
        <begin position="6"/>
        <end position="29"/>
    </location>
</feature>
<dbReference type="GeneID" id="36583068"/>
<dbReference type="AlphaFoldDB" id="A0A2J6T6J8"/>
<keyword evidence="1" id="KW-1133">Transmembrane helix</keyword>
<evidence type="ECO:0000313" key="3">
    <source>
        <dbReference type="Proteomes" id="UP000235371"/>
    </source>
</evidence>
<keyword evidence="3" id="KW-1185">Reference proteome</keyword>
<organism evidence="2 3">
    <name type="scientific">Hyaloscypha bicolor E</name>
    <dbReference type="NCBI Taxonomy" id="1095630"/>
    <lineage>
        <taxon>Eukaryota</taxon>
        <taxon>Fungi</taxon>
        <taxon>Dikarya</taxon>
        <taxon>Ascomycota</taxon>
        <taxon>Pezizomycotina</taxon>
        <taxon>Leotiomycetes</taxon>
        <taxon>Helotiales</taxon>
        <taxon>Hyaloscyphaceae</taxon>
        <taxon>Hyaloscypha</taxon>
        <taxon>Hyaloscypha bicolor</taxon>
    </lineage>
</organism>
<sequence length="50" mass="5723">ENPLSILYLISYILAYIIRNNTILVNSYISAKPFFTTNLGSINIKVIKVY</sequence>
<name>A0A2J6T6J8_9HELO</name>
<proteinExistence type="predicted"/>
<evidence type="ECO:0000256" key="1">
    <source>
        <dbReference type="SAM" id="Phobius"/>
    </source>
</evidence>
<gene>
    <name evidence="2" type="ORF">K444DRAFT_531493</name>
</gene>
<evidence type="ECO:0000313" key="2">
    <source>
        <dbReference type="EMBL" id="PMD58642.1"/>
    </source>
</evidence>
<keyword evidence="1" id="KW-0812">Transmembrane</keyword>
<dbReference type="EMBL" id="KZ613817">
    <property type="protein sequence ID" value="PMD58642.1"/>
    <property type="molecule type" value="Genomic_DNA"/>
</dbReference>
<dbReference type="InParanoid" id="A0A2J6T6J8"/>